<feature type="region of interest" description="Disordered" evidence="1">
    <location>
        <begin position="77"/>
        <end position="125"/>
    </location>
</feature>
<feature type="transmembrane region" description="Helical" evidence="2">
    <location>
        <begin position="47"/>
        <end position="68"/>
    </location>
</feature>
<reference evidence="3 4" key="1">
    <citation type="submission" date="2016-07" db="EMBL/GenBank/DDBJ databases">
        <title>Multiple horizontal gene transfer events from other fungi enriched the ability of initially mycotrophic Trichoderma (Ascomycota) to feed on dead plant biomass.</title>
        <authorList>
            <consortium name="DOE Joint Genome Institute"/>
            <person name="Aerts A."/>
            <person name="Atanasova L."/>
            <person name="Chenthamara K."/>
            <person name="Zhang J."/>
            <person name="Grujic M."/>
            <person name="Henrissat B."/>
            <person name="Kuo A."/>
            <person name="Salamov A."/>
            <person name="Lipzen A."/>
            <person name="Labutti K."/>
            <person name="Barry K."/>
            <person name="Miao Y."/>
            <person name="Rahimi M.J."/>
            <person name="Shen Q."/>
            <person name="Grigoriev I.V."/>
            <person name="Kubicek C.P."/>
            <person name="Druzhinina I.S."/>
        </authorList>
    </citation>
    <scope>NUCLEOTIDE SEQUENCE [LARGE SCALE GENOMIC DNA]</scope>
    <source>
        <strain evidence="3 4">CBS 226.95</strain>
    </source>
</reference>
<name>A0A2T3ZXK5_TRIHA</name>
<protein>
    <submittedName>
        <fullName evidence="3">Uncharacterized protein</fullName>
    </submittedName>
</protein>
<accession>A0A2T3ZXK5</accession>
<sequence length="270" mass="30559">MYPPWKASYERVHGTDSSDPQSDDELSLRPKERCGKWRNGFHRERRLTYVLSCFLGIGMLIGAFGLGYTIGQIKSAPEAHQKSHVDQHQHQHEHQSEHGHYQPADGHSGHSAHINANGSDNGTSPIKRVCGNTEAEAIALGCRFDLMTWAWLSSSCPRYASDEFITADSEPWRYYMDVQGFLEVRGDNWTSALNNQVPIYVERREHITHCLYTFLSMAQAIRDGTQTFPRLSGYGHIRHCVMIVLDSAKFDPAWKNIDTDIGIASYDEGC</sequence>
<dbReference type="InterPro" id="IPR053008">
    <property type="entry name" value="Phomopsin_biosynth_assoc"/>
</dbReference>
<feature type="compositionally biased region" description="Basic and acidic residues" evidence="1">
    <location>
        <begin position="77"/>
        <end position="100"/>
    </location>
</feature>
<keyword evidence="2" id="KW-0812">Transmembrane</keyword>
<keyword evidence="2" id="KW-1133">Transmembrane helix</keyword>
<proteinExistence type="predicted"/>
<dbReference type="PANTHER" id="PTHR35896:SF3">
    <property type="entry name" value="MAJOR FACILITATOR SUPERFAMILY TRANSPORTER"/>
    <property type="match status" value="1"/>
</dbReference>
<dbReference type="Proteomes" id="UP000241690">
    <property type="component" value="Unassembled WGS sequence"/>
</dbReference>
<organism evidence="3 4">
    <name type="scientific">Trichoderma harzianum CBS 226.95</name>
    <dbReference type="NCBI Taxonomy" id="983964"/>
    <lineage>
        <taxon>Eukaryota</taxon>
        <taxon>Fungi</taxon>
        <taxon>Dikarya</taxon>
        <taxon>Ascomycota</taxon>
        <taxon>Pezizomycotina</taxon>
        <taxon>Sordariomycetes</taxon>
        <taxon>Hypocreomycetidae</taxon>
        <taxon>Hypocreales</taxon>
        <taxon>Hypocreaceae</taxon>
        <taxon>Trichoderma</taxon>
    </lineage>
</organism>
<dbReference type="GeneID" id="36629498"/>
<keyword evidence="4" id="KW-1185">Reference proteome</keyword>
<dbReference type="PANTHER" id="PTHR35896">
    <property type="entry name" value="IG-LIKE DOMAIN-CONTAINING PROTEIN"/>
    <property type="match status" value="1"/>
</dbReference>
<evidence type="ECO:0000256" key="2">
    <source>
        <dbReference type="SAM" id="Phobius"/>
    </source>
</evidence>
<evidence type="ECO:0000313" key="4">
    <source>
        <dbReference type="Proteomes" id="UP000241690"/>
    </source>
</evidence>
<keyword evidence="2" id="KW-0472">Membrane</keyword>
<evidence type="ECO:0000313" key="3">
    <source>
        <dbReference type="EMBL" id="PTB49542.1"/>
    </source>
</evidence>
<feature type="compositionally biased region" description="Polar residues" evidence="1">
    <location>
        <begin position="114"/>
        <end position="124"/>
    </location>
</feature>
<feature type="region of interest" description="Disordered" evidence="1">
    <location>
        <begin position="1"/>
        <end position="28"/>
    </location>
</feature>
<dbReference type="RefSeq" id="XP_024769219.1">
    <property type="nucleotide sequence ID" value="XM_024920929.1"/>
</dbReference>
<dbReference type="AlphaFoldDB" id="A0A2T3ZXK5"/>
<dbReference type="EMBL" id="KZ679691">
    <property type="protein sequence ID" value="PTB49542.1"/>
    <property type="molecule type" value="Genomic_DNA"/>
</dbReference>
<evidence type="ECO:0000256" key="1">
    <source>
        <dbReference type="SAM" id="MobiDB-lite"/>
    </source>
</evidence>
<gene>
    <name evidence="3" type="ORF">M431DRAFT_534679</name>
</gene>